<gene>
    <name evidence="1" type="ORF">METZ01_LOCUS276322</name>
</gene>
<organism evidence="1">
    <name type="scientific">marine metagenome</name>
    <dbReference type="NCBI Taxonomy" id="408172"/>
    <lineage>
        <taxon>unclassified sequences</taxon>
        <taxon>metagenomes</taxon>
        <taxon>ecological metagenomes</taxon>
    </lineage>
</organism>
<reference evidence="1" key="1">
    <citation type="submission" date="2018-05" db="EMBL/GenBank/DDBJ databases">
        <authorList>
            <person name="Lanie J.A."/>
            <person name="Ng W.-L."/>
            <person name="Kazmierczak K.M."/>
            <person name="Andrzejewski T.M."/>
            <person name="Davidsen T.M."/>
            <person name="Wayne K.J."/>
            <person name="Tettelin H."/>
            <person name="Glass J.I."/>
            <person name="Rusch D."/>
            <person name="Podicherti R."/>
            <person name="Tsui H.-C.T."/>
            <person name="Winkler M.E."/>
        </authorList>
    </citation>
    <scope>NUCLEOTIDE SEQUENCE</scope>
</reference>
<dbReference type="EMBL" id="UINC01080487">
    <property type="protein sequence ID" value="SVC23468.1"/>
    <property type="molecule type" value="Genomic_DNA"/>
</dbReference>
<feature type="non-terminal residue" evidence="1">
    <location>
        <position position="24"/>
    </location>
</feature>
<proteinExistence type="predicted"/>
<evidence type="ECO:0000313" key="1">
    <source>
        <dbReference type="EMBL" id="SVC23468.1"/>
    </source>
</evidence>
<sequence>MAHVKRLIALLVLTPLTAFADVEL</sequence>
<name>A0A382KGD9_9ZZZZ</name>
<accession>A0A382KGD9</accession>
<dbReference type="AlphaFoldDB" id="A0A382KGD9"/>
<protein>
    <submittedName>
        <fullName evidence="1">Uncharacterized protein</fullName>
    </submittedName>
</protein>